<dbReference type="Proteomes" id="UP000265962">
    <property type="component" value="Unassembled WGS sequence"/>
</dbReference>
<feature type="compositionally biased region" description="Low complexity" evidence="1">
    <location>
        <begin position="156"/>
        <end position="177"/>
    </location>
</feature>
<keyword evidence="4" id="KW-1185">Reference proteome</keyword>
<evidence type="ECO:0000313" key="3">
    <source>
        <dbReference type="EMBL" id="SPF69270.1"/>
    </source>
</evidence>
<feature type="compositionally biased region" description="Basic and acidic residues" evidence="1">
    <location>
        <begin position="200"/>
        <end position="209"/>
    </location>
</feature>
<dbReference type="EMBL" id="OMOH01000011">
    <property type="protein sequence ID" value="SPF69270.1"/>
    <property type="molecule type" value="Genomic_DNA"/>
</dbReference>
<feature type="region of interest" description="Disordered" evidence="1">
    <location>
        <begin position="156"/>
        <end position="211"/>
    </location>
</feature>
<dbReference type="AlphaFoldDB" id="A0A375I765"/>
<dbReference type="Gene3D" id="1.20.120.20">
    <property type="entry name" value="Apolipoprotein"/>
    <property type="match status" value="1"/>
</dbReference>
<keyword evidence="2" id="KW-0812">Transmembrane</keyword>
<evidence type="ECO:0000256" key="1">
    <source>
        <dbReference type="SAM" id="MobiDB-lite"/>
    </source>
</evidence>
<organism evidence="3 4">
    <name type="scientific">Propionibacterium ruminifibrarum</name>
    <dbReference type="NCBI Taxonomy" id="1962131"/>
    <lineage>
        <taxon>Bacteria</taxon>
        <taxon>Bacillati</taxon>
        <taxon>Actinomycetota</taxon>
        <taxon>Actinomycetes</taxon>
        <taxon>Propionibacteriales</taxon>
        <taxon>Propionibacteriaceae</taxon>
        <taxon>Propionibacterium</taxon>
    </lineage>
</organism>
<accession>A0A375I765</accession>
<gene>
    <name evidence="3" type="ORF">PROPJV5_2225</name>
</gene>
<evidence type="ECO:0000313" key="4">
    <source>
        <dbReference type="Proteomes" id="UP000265962"/>
    </source>
</evidence>
<sequence length="240" mass="25782">MSKKTFKKSMAVAGENARETISAAAEKVGPLYDQTRDAVKDGLENLNENLTDVLERAADNKYVVEATRRGGEVLDTVREKADDLPDPLKKHLPEAAKPAKKRHRLLTCLGIAAVVGVVFLAVRQILMPKDDGWTPHEPSGAFGDDDVTTDFSEAAATEPATAVEEAAEVPAEPIAATSDKDYGEGAYLGTNPPEGYTIKGNERSMKYHTPDGAGYSRTNADVWFVSSEAAEAAGFTKAQR</sequence>
<evidence type="ECO:0000256" key="2">
    <source>
        <dbReference type="SAM" id="Phobius"/>
    </source>
</evidence>
<feature type="transmembrane region" description="Helical" evidence="2">
    <location>
        <begin position="105"/>
        <end position="126"/>
    </location>
</feature>
<proteinExistence type="predicted"/>
<keyword evidence="2" id="KW-0472">Membrane</keyword>
<keyword evidence="2" id="KW-1133">Transmembrane helix</keyword>
<dbReference type="OrthoDB" id="4871889at2"/>
<name>A0A375I765_9ACTN</name>
<protein>
    <submittedName>
        <fullName evidence="3">Uncharacterized protein</fullName>
    </submittedName>
</protein>
<dbReference type="RefSeq" id="WP_119716372.1">
    <property type="nucleotide sequence ID" value="NZ_OMOH01000011.1"/>
</dbReference>
<reference evidence="4" key="1">
    <citation type="submission" date="2018-02" db="EMBL/GenBank/DDBJ databases">
        <authorList>
            <person name="Hornung B."/>
        </authorList>
    </citation>
    <scope>NUCLEOTIDE SEQUENCE [LARGE SCALE GENOMIC DNA]</scope>
</reference>
<dbReference type="SUPFAM" id="SSF58113">
    <property type="entry name" value="Apolipoprotein A-I"/>
    <property type="match status" value="1"/>
</dbReference>